<proteinExistence type="predicted"/>
<evidence type="ECO:0000313" key="1">
    <source>
        <dbReference type="EMBL" id="MBC5721529.1"/>
    </source>
</evidence>
<reference evidence="1" key="1">
    <citation type="submission" date="2020-08" db="EMBL/GenBank/DDBJ databases">
        <title>Genome public.</title>
        <authorList>
            <person name="Liu C."/>
            <person name="Sun Q."/>
        </authorList>
    </citation>
    <scope>NUCLEOTIDE SEQUENCE</scope>
    <source>
        <strain evidence="1">NSJ-23</strain>
    </source>
</reference>
<comment type="caution">
    <text evidence="1">The sequence shown here is derived from an EMBL/GenBank/DDBJ whole genome shotgun (WGS) entry which is preliminary data.</text>
</comment>
<dbReference type="PANTHER" id="PTHR36454">
    <property type="entry name" value="LMO2823 PROTEIN"/>
    <property type="match status" value="1"/>
</dbReference>
<name>A0A8J6J0H7_9FIRM</name>
<accession>A0A8J6J0H7</accession>
<dbReference type="EMBL" id="JACOPO010000001">
    <property type="protein sequence ID" value="MBC5721529.1"/>
    <property type="molecule type" value="Genomic_DNA"/>
</dbReference>
<dbReference type="InterPro" id="IPR008323">
    <property type="entry name" value="UCP033563"/>
</dbReference>
<protein>
    <submittedName>
        <fullName evidence="1">DUF1015 domain-containing protein</fullName>
    </submittedName>
</protein>
<dbReference type="AlphaFoldDB" id="A0A8J6J0H7"/>
<evidence type="ECO:0000313" key="2">
    <source>
        <dbReference type="Proteomes" id="UP000628736"/>
    </source>
</evidence>
<organism evidence="1 2">
    <name type="scientific">Flintibacter hominis</name>
    <dbReference type="NCBI Taxonomy" id="2763048"/>
    <lineage>
        <taxon>Bacteria</taxon>
        <taxon>Bacillati</taxon>
        <taxon>Bacillota</taxon>
        <taxon>Clostridia</taxon>
        <taxon>Eubacteriales</taxon>
        <taxon>Flintibacter</taxon>
    </lineage>
</organism>
<dbReference type="RefSeq" id="WP_186851952.1">
    <property type="nucleotide sequence ID" value="NZ_JACOPO010000001.1"/>
</dbReference>
<keyword evidence="2" id="KW-1185">Reference proteome</keyword>
<dbReference type="PANTHER" id="PTHR36454:SF1">
    <property type="entry name" value="DUF1015 DOMAIN-CONTAINING PROTEIN"/>
    <property type="match status" value="1"/>
</dbReference>
<dbReference type="Proteomes" id="UP000628736">
    <property type="component" value="Unassembled WGS sequence"/>
</dbReference>
<gene>
    <name evidence="1" type="ORF">H8S11_01635</name>
</gene>
<dbReference type="Pfam" id="PF06245">
    <property type="entry name" value="DUF1015"/>
    <property type="match status" value="1"/>
</dbReference>
<sequence length="430" mass="48578">MKKIDLPFRPANILLPRDCDMSLWSVVACDQYTSQPEYWQRVEERVGKAPSTLRLILPESCLEGPNVETDIMEINNTMTRYLRENRFVEYPHSMIYVERVMTSGRTRRGLVGMVDLERYDYEPGSGAMVRATEGTVLSRIPPRVAVRKNAPIELPHIMLLSDDPEKTVIEPLAGQTGGMELLYDFELMEGGGHIRGWKLTQEQLERVEQALVALADPAAFRERYALKDALPVMLFAAGDGNHSLATAKECYERQKKLVPQDQWDSLPSRYALCELVNLHDESLEFEPIHRVVFGVEPEELLSALEGFYPGAFRGGKVDGCAHILPYICADGQGQVVVPHPSAQLPVATLQTFLDQYIAARPGVKIDYIHGEQVARELARNRRDAIAFLLPPMAKESLFPTVIHDGVLPRKTFSMGEAQEKRFYLEARKIR</sequence>